<accession>A0A1D7U6H6</accession>
<protein>
    <submittedName>
        <fullName evidence="1">Uncharacterized protein</fullName>
    </submittedName>
</protein>
<dbReference type="RefSeq" id="WP_069692183.1">
    <property type="nucleotide sequence ID" value="NZ_CP017147.1"/>
</dbReference>
<keyword evidence="2" id="KW-1185">Reference proteome</keyword>
<dbReference type="EMBL" id="CP017147">
    <property type="protein sequence ID" value="AOO82981.1"/>
    <property type="molecule type" value="Genomic_DNA"/>
</dbReference>
<dbReference type="STRING" id="1526658.BHK69_23305"/>
<proteinExistence type="predicted"/>
<dbReference type="KEGG" id="bvv:BHK69_23305"/>
<name>A0A1D7U6H6_9HYPH</name>
<evidence type="ECO:0000313" key="2">
    <source>
        <dbReference type="Proteomes" id="UP000094969"/>
    </source>
</evidence>
<dbReference type="Proteomes" id="UP000094969">
    <property type="component" value="Chromosome"/>
</dbReference>
<sequence length="166" mass="17891">MTNPFQKSADALVGRLGEIADDRRRAQEAVEAKRRERERSFDRVTALFAVSAAKVEECLRRANDAFDGSGVTLTKKVIPISDTAGSITMTLSGAGGQPAAFRIVGNAGFRLFVHELDDPKYGPFDLADAETLPYEEMVDQFIRSVTAGLAGRDRIEGVTSAAVEGP</sequence>
<reference evidence="1 2" key="1">
    <citation type="journal article" date="2015" name="Antonie Van Leeuwenhoek">
        <title>Bosea vaviloviae sp. nov., a new species of slow-growing rhizobia isolated from nodules of the relict species Vavilovia formosa (Stev.) Fed.</title>
        <authorList>
            <person name="Safronova V.I."/>
            <person name="Kuznetsova I.G."/>
            <person name="Sazanova A.L."/>
            <person name="Kimeklis A.K."/>
            <person name="Belimov A.A."/>
            <person name="Andronov E.E."/>
            <person name="Pinaev A.G."/>
            <person name="Chizhevskaya E.P."/>
            <person name="Pukhaev A.R."/>
            <person name="Popov K.P."/>
            <person name="Willems A."/>
            <person name="Tikhonovich I.A."/>
        </authorList>
    </citation>
    <scope>NUCLEOTIDE SEQUENCE [LARGE SCALE GENOMIC DNA]</scope>
    <source>
        <strain evidence="1 2">Vaf18</strain>
    </source>
</reference>
<dbReference type="AlphaFoldDB" id="A0A1D7U6H6"/>
<evidence type="ECO:0000313" key="1">
    <source>
        <dbReference type="EMBL" id="AOO82981.1"/>
    </source>
</evidence>
<organism evidence="1 2">
    <name type="scientific">Bosea vaviloviae</name>
    <dbReference type="NCBI Taxonomy" id="1526658"/>
    <lineage>
        <taxon>Bacteria</taxon>
        <taxon>Pseudomonadati</taxon>
        <taxon>Pseudomonadota</taxon>
        <taxon>Alphaproteobacteria</taxon>
        <taxon>Hyphomicrobiales</taxon>
        <taxon>Boseaceae</taxon>
        <taxon>Bosea</taxon>
    </lineage>
</organism>
<gene>
    <name evidence="1" type="ORF">BHK69_23305</name>
</gene>